<dbReference type="EMBL" id="CP036262">
    <property type="protein sequence ID" value="QDS95418.1"/>
    <property type="molecule type" value="Genomic_DNA"/>
</dbReference>
<accession>A0A517MKL5</accession>
<evidence type="ECO:0000256" key="3">
    <source>
        <dbReference type="PROSITE-ProRule" id="PRU00433"/>
    </source>
</evidence>
<evidence type="ECO:0000256" key="4">
    <source>
        <dbReference type="SAM" id="MobiDB-lite"/>
    </source>
</evidence>
<dbReference type="PANTHER" id="PTHR35889:SF3">
    <property type="entry name" value="F-BOX DOMAIN-CONTAINING PROTEIN"/>
    <property type="match status" value="1"/>
</dbReference>
<proteinExistence type="predicted"/>
<protein>
    <submittedName>
        <fullName evidence="6">Planctomycete cytochrome C</fullName>
    </submittedName>
</protein>
<dbReference type="AlphaFoldDB" id="A0A517MKL5"/>
<keyword evidence="2 3" id="KW-0408">Iron</keyword>
<dbReference type="PROSITE" id="PS51007">
    <property type="entry name" value="CYTC"/>
    <property type="match status" value="1"/>
</dbReference>
<dbReference type="GO" id="GO:0009055">
    <property type="term" value="F:electron transfer activity"/>
    <property type="evidence" value="ECO:0007669"/>
    <property type="project" value="InterPro"/>
</dbReference>
<feature type="region of interest" description="Disordered" evidence="4">
    <location>
        <begin position="124"/>
        <end position="155"/>
    </location>
</feature>
<evidence type="ECO:0000313" key="7">
    <source>
        <dbReference type="Proteomes" id="UP000320672"/>
    </source>
</evidence>
<name>A0A517MKL5_9BACT</name>
<evidence type="ECO:0000313" key="6">
    <source>
        <dbReference type="EMBL" id="QDS95418.1"/>
    </source>
</evidence>
<dbReference type="GO" id="GO:0046872">
    <property type="term" value="F:metal ion binding"/>
    <property type="evidence" value="ECO:0007669"/>
    <property type="project" value="UniProtKB-KW"/>
</dbReference>
<keyword evidence="7" id="KW-1185">Reference proteome</keyword>
<dbReference type="InterPro" id="IPR009056">
    <property type="entry name" value="Cyt_c-like_dom"/>
</dbReference>
<organism evidence="6 7">
    <name type="scientific">Roseimaritima multifibrata</name>
    <dbReference type="NCBI Taxonomy" id="1930274"/>
    <lineage>
        <taxon>Bacteria</taxon>
        <taxon>Pseudomonadati</taxon>
        <taxon>Planctomycetota</taxon>
        <taxon>Planctomycetia</taxon>
        <taxon>Pirellulales</taxon>
        <taxon>Pirellulaceae</taxon>
        <taxon>Roseimaritima</taxon>
    </lineage>
</organism>
<dbReference type="KEGG" id="rml:FF011L_42140"/>
<dbReference type="OrthoDB" id="9809746at2"/>
<dbReference type="GO" id="GO:0020037">
    <property type="term" value="F:heme binding"/>
    <property type="evidence" value="ECO:0007669"/>
    <property type="project" value="InterPro"/>
</dbReference>
<evidence type="ECO:0000256" key="1">
    <source>
        <dbReference type="ARBA" id="ARBA00022723"/>
    </source>
</evidence>
<sequence>METPRSASFHSLLLKSTMPFLKYCCLVLLLTLVSAASSEAEMTSREKLSVMRIATAVKEAGASYQAGEYETCGEKITAAVTLIEKAMETADQEVYEALLPQFSRISRASALLELEGIRVAFKRPEAPSMKPKDKPAAPSTPTPKPPTPPKPAEGEVSFANDVAPILVQQCGRCHINGSKGNFTLTSFAALMKGPPEGVVVFAGDVVGSRLIEVIETGDMPRGNKMPPKQLETLKEWVLAGAKFDGPAPEAPLMAYAGKADPAAAAPMTPKLETKRSTGSETVSFANDVAPLLVANCNGCHLDAMQTRGGLRLDTFAQLLRGGDSGSIVTPGNGASSLLVQKLRGEVGDIMPAGGRPKLSDESIQLISTWIDEGATLDGLNEDQPIRTMANLAWAKNATHEELMQRRQELAQKAWNLGATPAARQNTNDFSSPNFYVLGSGSKETMEEIAKSAEATLKSVKTVVDATDAGPMYKGKATIFVLPKRYEYAEFAKMVERRSIPSTWTEHWQYNIIDAYVPMVVNPDEDPETLSARLIAPLTSLAVASQGGDVPRWLAEGIGRANAAKLGGRDNPQADKWREELPEALAVIEKPDDFLKGRLTPERTDLVAFGLGNQMLERNGRRQFDQLIRALKEGKPFAAAFTGAFGGPPQAYVDAWLRMQANSPQRRGRY</sequence>
<dbReference type="InterPro" id="IPR011429">
    <property type="entry name" value="Cyt_c_Planctomycete-type"/>
</dbReference>
<feature type="compositionally biased region" description="Basic and acidic residues" evidence="4">
    <location>
        <begin position="124"/>
        <end position="135"/>
    </location>
</feature>
<keyword evidence="3" id="KW-0349">Heme</keyword>
<dbReference type="PANTHER" id="PTHR35889">
    <property type="entry name" value="CYCLOINULO-OLIGOSACCHARIDE FRUCTANOTRANSFERASE-RELATED"/>
    <property type="match status" value="1"/>
</dbReference>
<dbReference type="Proteomes" id="UP000320672">
    <property type="component" value="Chromosome"/>
</dbReference>
<evidence type="ECO:0000256" key="2">
    <source>
        <dbReference type="ARBA" id="ARBA00023004"/>
    </source>
</evidence>
<reference evidence="6 7" key="1">
    <citation type="submission" date="2019-02" db="EMBL/GenBank/DDBJ databases">
        <title>Deep-cultivation of Planctomycetes and their phenomic and genomic characterization uncovers novel biology.</title>
        <authorList>
            <person name="Wiegand S."/>
            <person name="Jogler M."/>
            <person name="Boedeker C."/>
            <person name="Pinto D."/>
            <person name="Vollmers J."/>
            <person name="Rivas-Marin E."/>
            <person name="Kohn T."/>
            <person name="Peeters S.H."/>
            <person name="Heuer A."/>
            <person name="Rast P."/>
            <person name="Oberbeckmann S."/>
            <person name="Bunk B."/>
            <person name="Jeske O."/>
            <person name="Meyerdierks A."/>
            <person name="Storesund J.E."/>
            <person name="Kallscheuer N."/>
            <person name="Luecker S."/>
            <person name="Lage O.M."/>
            <person name="Pohl T."/>
            <person name="Merkel B.J."/>
            <person name="Hornburger P."/>
            <person name="Mueller R.-W."/>
            <person name="Bruemmer F."/>
            <person name="Labrenz M."/>
            <person name="Spormann A.M."/>
            <person name="Op den Camp H."/>
            <person name="Overmann J."/>
            <person name="Amann R."/>
            <person name="Jetten M.S.M."/>
            <person name="Mascher T."/>
            <person name="Medema M.H."/>
            <person name="Devos D.P."/>
            <person name="Kaster A.-K."/>
            <person name="Ovreas L."/>
            <person name="Rohde M."/>
            <person name="Galperin M.Y."/>
            <person name="Jogler C."/>
        </authorList>
    </citation>
    <scope>NUCLEOTIDE SEQUENCE [LARGE SCALE GENOMIC DNA]</scope>
    <source>
        <strain evidence="6 7">FF011L</strain>
    </source>
</reference>
<feature type="compositionally biased region" description="Pro residues" evidence="4">
    <location>
        <begin position="138"/>
        <end position="151"/>
    </location>
</feature>
<keyword evidence="1 3" id="KW-0479">Metal-binding</keyword>
<dbReference type="Pfam" id="PF07635">
    <property type="entry name" value="PSCyt1"/>
    <property type="match status" value="2"/>
</dbReference>
<evidence type="ECO:0000259" key="5">
    <source>
        <dbReference type="PROSITE" id="PS51007"/>
    </source>
</evidence>
<feature type="domain" description="Cytochrome c" evidence="5">
    <location>
        <begin position="149"/>
        <end position="374"/>
    </location>
</feature>
<gene>
    <name evidence="6" type="ORF">FF011L_42140</name>
</gene>